<evidence type="ECO:0000313" key="2">
    <source>
        <dbReference type="EMBL" id="KAK8106507.1"/>
    </source>
</evidence>
<organism evidence="2 3">
    <name type="scientific">Apiospora kogelbergensis</name>
    <dbReference type="NCBI Taxonomy" id="1337665"/>
    <lineage>
        <taxon>Eukaryota</taxon>
        <taxon>Fungi</taxon>
        <taxon>Dikarya</taxon>
        <taxon>Ascomycota</taxon>
        <taxon>Pezizomycotina</taxon>
        <taxon>Sordariomycetes</taxon>
        <taxon>Xylariomycetidae</taxon>
        <taxon>Amphisphaeriales</taxon>
        <taxon>Apiosporaceae</taxon>
        <taxon>Apiospora</taxon>
    </lineage>
</organism>
<dbReference type="EMBL" id="JAQQWP010000008">
    <property type="protein sequence ID" value="KAK8106507.1"/>
    <property type="molecule type" value="Genomic_DNA"/>
</dbReference>
<dbReference type="AlphaFoldDB" id="A0AAW0QLR4"/>
<evidence type="ECO:0000313" key="3">
    <source>
        <dbReference type="Proteomes" id="UP001392437"/>
    </source>
</evidence>
<dbReference type="PANTHER" id="PTHR38663:SF1">
    <property type="entry name" value="L-ORNITHINE N(5)-MONOOXYGENASE"/>
    <property type="match status" value="1"/>
</dbReference>
<feature type="region of interest" description="Disordered" evidence="1">
    <location>
        <begin position="152"/>
        <end position="173"/>
    </location>
</feature>
<protein>
    <submittedName>
        <fullName evidence="2">Uncharacterized protein</fullName>
    </submittedName>
</protein>
<accession>A0AAW0QLR4</accession>
<sequence length="571" mass="64480">MIPEFTTSYELKDVIIIGGGPAGLAVASRLSERMPAATFTDEEHQRYHWIRKHSRKMSIKNYKTGAVRPADCRCQPRRALLDMTVLDATGDKWMTRWHTLFKTFDISHLRSPMFFHIDPAERDGLLSYTHMNGRGKELREICGCVGKEVSKHQRKKERARKQPRAEPTVDERDRNDYFVPSTPLFSAHCDCLIDRYNLRRDVIQNEEVQDIRYGFVDDVCRDDPVFTIRTNVTTHYSRVAVLAVGPANAPSIPGPIDRGSDAITHAMKIQTFPSARVMEKVASRRATNILIVGGGLTSAQLADLAIRRGVTKVWLISTYNFLRGLGVTNRDFRLLTSRRVVRGELKVKPFDVGLEWVGKFRNFEQAAFWSADTDEERWEKIKTARNGGSITSPYRKIVEQHVATGKLTLCRHTTLRSRQWQESTQTWQVELDGPGQEQKQDPWQAAAALPSFDHIYYATGVQTDFATLPYLQNLLAAYPVPSCGGLPCITDDMQWREDVPLFLTGRLAALQLGPGAPNLVGARIGAERISWAVQDILDRVDRGDGGASKQSDDSFNYSTARGSRYMALDMD</sequence>
<feature type="compositionally biased region" description="Basic and acidic residues" evidence="1">
    <location>
        <begin position="163"/>
        <end position="173"/>
    </location>
</feature>
<reference evidence="2 3" key="1">
    <citation type="submission" date="2023-01" db="EMBL/GenBank/DDBJ databases">
        <title>Analysis of 21 Apiospora genomes using comparative genomics revels a genus with tremendous synthesis potential of carbohydrate active enzymes and secondary metabolites.</title>
        <authorList>
            <person name="Sorensen T."/>
        </authorList>
    </citation>
    <scope>NUCLEOTIDE SEQUENCE [LARGE SCALE GENOMIC DNA]</scope>
    <source>
        <strain evidence="2 3">CBS 117206</strain>
    </source>
</reference>
<gene>
    <name evidence="2" type="ORF">PG999_009866</name>
</gene>
<evidence type="ECO:0000256" key="1">
    <source>
        <dbReference type="SAM" id="MobiDB-lite"/>
    </source>
</evidence>
<dbReference type="Gene3D" id="3.50.50.60">
    <property type="entry name" value="FAD/NAD(P)-binding domain"/>
    <property type="match status" value="2"/>
</dbReference>
<dbReference type="SUPFAM" id="SSF51905">
    <property type="entry name" value="FAD/NAD(P)-binding domain"/>
    <property type="match status" value="2"/>
</dbReference>
<dbReference type="Proteomes" id="UP001392437">
    <property type="component" value="Unassembled WGS sequence"/>
</dbReference>
<proteinExistence type="predicted"/>
<dbReference type="PANTHER" id="PTHR38663">
    <property type="match status" value="1"/>
</dbReference>
<comment type="caution">
    <text evidence="2">The sequence shown here is derived from an EMBL/GenBank/DDBJ whole genome shotgun (WGS) entry which is preliminary data.</text>
</comment>
<dbReference type="InterPro" id="IPR036188">
    <property type="entry name" value="FAD/NAD-bd_sf"/>
</dbReference>
<feature type="compositionally biased region" description="Basic residues" evidence="1">
    <location>
        <begin position="152"/>
        <end position="162"/>
    </location>
</feature>
<keyword evidence="3" id="KW-1185">Reference proteome</keyword>
<name>A0AAW0QLR4_9PEZI</name>